<dbReference type="PANTHER" id="PTHR44688">
    <property type="entry name" value="DNA-BINDING TRANSCRIPTIONAL ACTIVATOR DEVR_DOSR"/>
    <property type="match status" value="1"/>
</dbReference>
<dbReference type="InterPro" id="IPR036388">
    <property type="entry name" value="WH-like_DNA-bd_sf"/>
</dbReference>
<sequence>MLAPDSLQRWHQALARAMAACHGPHFAEALVDALASLVPVESVMINLERIGGAPSLLYERGIPAENRELLLQRYFSRGYLLDPFCLAVAQGLPEGFYSLGEIAPDDFFSSQYYKTYYLGAGSVEDCYFMLRLNQQERVSLSLYNGLSATPFAPGQLDLLRNTAPLVLELGRQHWHNAGAGVQQQTPDFEQQLREAFMSFGEGKLTARELEVCHLLLRGHSAKSSARCLGIAAETVRMHRKNLYTKLQIGSQAELFSLFIEWLSKGAS</sequence>
<evidence type="ECO:0000256" key="1">
    <source>
        <dbReference type="ARBA" id="ARBA00023015"/>
    </source>
</evidence>
<accession>A0ABS5PVQ9</accession>
<feature type="domain" description="HTH luxR-type" evidence="4">
    <location>
        <begin position="197"/>
        <end position="262"/>
    </location>
</feature>
<keyword evidence="3" id="KW-0804">Transcription</keyword>
<dbReference type="InterPro" id="IPR000792">
    <property type="entry name" value="Tscrpt_reg_LuxR_C"/>
</dbReference>
<dbReference type="PROSITE" id="PS50043">
    <property type="entry name" value="HTH_LUXR_2"/>
    <property type="match status" value="1"/>
</dbReference>
<gene>
    <name evidence="5" type="ORF">I0D00_01415</name>
</gene>
<name>A0ABS5PVQ9_9PSED</name>
<evidence type="ECO:0000256" key="3">
    <source>
        <dbReference type="ARBA" id="ARBA00023163"/>
    </source>
</evidence>
<evidence type="ECO:0000313" key="6">
    <source>
        <dbReference type="Proteomes" id="UP001196601"/>
    </source>
</evidence>
<evidence type="ECO:0000259" key="4">
    <source>
        <dbReference type="PROSITE" id="PS50043"/>
    </source>
</evidence>
<organism evidence="5 6">
    <name type="scientific">Pseudomonas lalucatii</name>
    <dbReference type="NCBI Taxonomy" id="1424203"/>
    <lineage>
        <taxon>Bacteria</taxon>
        <taxon>Pseudomonadati</taxon>
        <taxon>Pseudomonadota</taxon>
        <taxon>Gammaproteobacteria</taxon>
        <taxon>Pseudomonadales</taxon>
        <taxon>Pseudomonadaceae</taxon>
        <taxon>Pseudomonas</taxon>
    </lineage>
</organism>
<protein>
    <submittedName>
        <fullName evidence="5">Helix-turn-helix transcriptional regulator</fullName>
    </submittedName>
</protein>
<dbReference type="Proteomes" id="UP001196601">
    <property type="component" value="Unassembled WGS sequence"/>
</dbReference>
<dbReference type="SUPFAM" id="SSF46894">
    <property type="entry name" value="C-terminal effector domain of the bipartite response regulators"/>
    <property type="match status" value="1"/>
</dbReference>
<keyword evidence="6" id="KW-1185">Reference proteome</keyword>
<reference evidence="5 6" key="1">
    <citation type="journal article" date="2021" name="Syst. Appl. Microbiol.">
        <title>Pseudomonas lalucatii sp. nov. isolated from Vallgornera, a karstic cave in Mallorca, Western Mediterranean.</title>
        <authorList>
            <person name="Busquets A."/>
            <person name="Mulet M."/>
            <person name="Gomila M."/>
            <person name="Garcia-Valdes E."/>
        </authorList>
    </citation>
    <scope>NUCLEOTIDE SEQUENCE [LARGE SCALE GENOMIC DNA]</scope>
    <source>
        <strain evidence="5 6">R1b54</strain>
    </source>
</reference>
<dbReference type="PANTHER" id="PTHR44688:SF16">
    <property type="entry name" value="DNA-BINDING TRANSCRIPTIONAL ACTIVATOR DEVR_DOSR"/>
    <property type="match status" value="1"/>
</dbReference>
<dbReference type="SMART" id="SM00421">
    <property type="entry name" value="HTH_LUXR"/>
    <property type="match status" value="1"/>
</dbReference>
<dbReference type="RefSeq" id="WP_213637982.1">
    <property type="nucleotide sequence ID" value="NZ_JADPMV010000001.1"/>
</dbReference>
<proteinExistence type="predicted"/>
<dbReference type="PRINTS" id="PR00038">
    <property type="entry name" value="HTHLUXR"/>
</dbReference>
<comment type="caution">
    <text evidence="5">The sequence shown here is derived from an EMBL/GenBank/DDBJ whole genome shotgun (WGS) entry which is preliminary data.</text>
</comment>
<dbReference type="InterPro" id="IPR016032">
    <property type="entry name" value="Sig_transdc_resp-reg_C-effctor"/>
</dbReference>
<evidence type="ECO:0000256" key="2">
    <source>
        <dbReference type="ARBA" id="ARBA00023125"/>
    </source>
</evidence>
<dbReference type="EMBL" id="JADPMV010000001">
    <property type="protein sequence ID" value="MBS7660611.1"/>
    <property type="molecule type" value="Genomic_DNA"/>
</dbReference>
<keyword evidence="2" id="KW-0238">DNA-binding</keyword>
<dbReference type="Pfam" id="PF00196">
    <property type="entry name" value="GerE"/>
    <property type="match status" value="1"/>
</dbReference>
<keyword evidence="1" id="KW-0805">Transcription regulation</keyword>
<dbReference type="CDD" id="cd06170">
    <property type="entry name" value="LuxR_C_like"/>
    <property type="match status" value="1"/>
</dbReference>
<evidence type="ECO:0000313" key="5">
    <source>
        <dbReference type="EMBL" id="MBS7660611.1"/>
    </source>
</evidence>
<dbReference type="Gene3D" id="1.10.10.10">
    <property type="entry name" value="Winged helix-like DNA-binding domain superfamily/Winged helix DNA-binding domain"/>
    <property type="match status" value="1"/>
</dbReference>